<gene>
    <name evidence="1" type="ORF">SNE40_004411</name>
</gene>
<proteinExistence type="predicted"/>
<protein>
    <submittedName>
        <fullName evidence="1">Uncharacterized protein</fullName>
    </submittedName>
</protein>
<name>A0AAN8Q5E4_PATCE</name>
<reference evidence="1 2" key="1">
    <citation type="submission" date="2024-01" db="EMBL/GenBank/DDBJ databases">
        <title>The genome of the rayed Mediterranean limpet Patella caerulea (Linnaeus, 1758).</title>
        <authorList>
            <person name="Anh-Thu Weber A."/>
            <person name="Halstead-Nussloch G."/>
        </authorList>
    </citation>
    <scope>NUCLEOTIDE SEQUENCE [LARGE SCALE GENOMIC DNA]</scope>
    <source>
        <strain evidence="1">AATW-2023a</strain>
        <tissue evidence="1">Whole specimen</tissue>
    </source>
</reference>
<sequence>MGRGSVKSGAIDILRVRDRSFFLTVVLDLDSSLKGDTSKVKRSVVYCHDLTGLIDHVIEFRGGSVGEYMIKVGIDGGGSFQKFCVNIIRTPDATAKYSEGTFASKFVDGGEKKLLIIAIVEAVTASYDNLTAILDLLGIDRVDFLAAFDMKLANVFFGLGPHSSACPCPWCELPKNQFSNPDRVIVLRTLGGIRKNAAEYEAAVQKHERAKPLSAPAFKSCTHQPLTKNLPDETLIIDILPDMELQIFLGITNRLYDLLLRGFSVKANSWSEHLAIRRPPMHGGEFNGQQCKRLLENIPVLEELLENAGESGLRIVNAFSTFNDVRHSCFGMTVQGDYKDSIDKFEIAYRELGLQFTSKCHAVVDHISQFLERQGDMFDCENGLGFWSEQASESVHSDFKSLSDNGYKRDLNHSAYAVNLLRCTTTYNSRHR</sequence>
<evidence type="ECO:0000313" key="1">
    <source>
        <dbReference type="EMBL" id="KAK6188168.1"/>
    </source>
</evidence>
<organism evidence="1 2">
    <name type="scientific">Patella caerulea</name>
    <name type="common">Rayed Mediterranean limpet</name>
    <dbReference type="NCBI Taxonomy" id="87958"/>
    <lineage>
        <taxon>Eukaryota</taxon>
        <taxon>Metazoa</taxon>
        <taxon>Spiralia</taxon>
        <taxon>Lophotrochozoa</taxon>
        <taxon>Mollusca</taxon>
        <taxon>Gastropoda</taxon>
        <taxon>Patellogastropoda</taxon>
        <taxon>Patelloidea</taxon>
        <taxon>Patellidae</taxon>
        <taxon>Patella</taxon>
    </lineage>
</organism>
<evidence type="ECO:0000313" key="2">
    <source>
        <dbReference type="Proteomes" id="UP001347796"/>
    </source>
</evidence>
<keyword evidence="2" id="KW-1185">Reference proteome</keyword>
<accession>A0AAN8Q5E4</accession>
<dbReference type="Proteomes" id="UP001347796">
    <property type="component" value="Unassembled WGS sequence"/>
</dbReference>
<dbReference type="AlphaFoldDB" id="A0AAN8Q5E4"/>
<dbReference type="EMBL" id="JAZGQO010000003">
    <property type="protein sequence ID" value="KAK6188168.1"/>
    <property type="molecule type" value="Genomic_DNA"/>
</dbReference>
<comment type="caution">
    <text evidence="1">The sequence shown here is derived from an EMBL/GenBank/DDBJ whole genome shotgun (WGS) entry which is preliminary data.</text>
</comment>